<organism evidence="1">
    <name type="scientific">marine sediment metagenome</name>
    <dbReference type="NCBI Taxonomy" id="412755"/>
    <lineage>
        <taxon>unclassified sequences</taxon>
        <taxon>metagenomes</taxon>
        <taxon>ecological metagenomes</taxon>
    </lineage>
</organism>
<feature type="non-terminal residue" evidence="1">
    <location>
        <position position="1"/>
    </location>
</feature>
<reference evidence="1" key="1">
    <citation type="journal article" date="2014" name="Front. Microbiol.">
        <title>High frequency of phylogenetically diverse reductive dehalogenase-homologous genes in deep subseafloor sedimentary metagenomes.</title>
        <authorList>
            <person name="Kawai M."/>
            <person name="Futagami T."/>
            <person name="Toyoda A."/>
            <person name="Takaki Y."/>
            <person name="Nishi S."/>
            <person name="Hori S."/>
            <person name="Arai W."/>
            <person name="Tsubouchi T."/>
            <person name="Morono Y."/>
            <person name="Uchiyama I."/>
            <person name="Ito T."/>
            <person name="Fujiyama A."/>
            <person name="Inagaki F."/>
            <person name="Takami H."/>
        </authorList>
    </citation>
    <scope>NUCLEOTIDE SEQUENCE</scope>
    <source>
        <strain evidence="1">Expedition CK06-06</strain>
    </source>
</reference>
<comment type="caution">
    <text evidence="1">The sequence shown here is derived from an EMBL/GenBank/DDBJ whole genome shotgun (WGS) entry which is preliminary data.</text>
</comment>
<accession>X0ZG01</accession>
<protein>
    <submittedName>
        <fullName evidence="1">Uncharacterized protein</fullName>
    </submittedName>
</protein>
<name>X0ZG01_9ZZZZ</name>
<proteinExistence type="predicted"/>
<gene>
    <name evidence="1" type="ORF">S01H4_20893</name>
</gene>
<dbReference type="EMBL" id="BART01009426">
    <property type="protein sequence ID" value="GAG68224.1"/>
    <property type="molecule type" value="Genomic_DNA"/>
</dbReference>
<evidence type="ECO:0000313" key="1">
    <source>
        <dbReference type="EMBL" id="GAG68224.1"/>
    </source>
</evidence>
<dbReference type="AlphaFoldDB" id="X0ZG01"/>
<sequence length="41" mass="4727">LDEGTSISNSERLTPFELNQIIGIRQMNELVAELLKLRKEK</sequence>